<dbReference type="InterPro" id="IPR002110">
    <property type="entry name" value="Ankyrin_rpt"/>
</dbReference>
<dbReference type="CDD" id="cd02440">
    <property type="entry name" value="AdoMet_MTases"/>
    <property type="match status" value="1"/>
</dbReference>
<dbReference type="InterPro" id="IPR029063">
    <property type="entry name" value="SAM-dependent_MTases_sf"/>
</dbReference>
<dbReference type="PROSITE" id="PS50088">
    <property type="entry name" value="ANK_REPEAT"/>
    <property type="match status" value="2"/>
</dbReference>
<dbReference type="Gene3D" id="1.25.40.20">
    <property type="entry name" value="Ankyrin repeat-containing domain"/>
    <property type="match status" value="2"/>
</dbReference>
<dbReference type="Gene3D" id="3.40.50.150">
    <property type="entry name" value="Vaccinia Virus protein VP39"/>
    <property type="match status" value="1"/>
</dbReference>
<dbReference type="Pfam" id="PF12796">
    <property type="entry name" value="Ank_2"/>
    <property type="match status" value="2"/>
</dbReference>
<dbReference type="SUPFAM" id="SSF53335">
    <property type="entry name" value="S-adenosyl-L-methionine-dependent methyltransferases"/>
    <property type="match status" value="1"/>
</dbReference>
<keyword evidence="2 3" id="KW-0040">ANK repeat</keyword>
<dbReference type="EMBL" id="KZ995084">
    <property type="protein sequence ID" value="RKO91401.1"/>
    <property type="molecule type" value="Genomic_DNA"/>
</dbReference>
<name>A0A4P9WF93_9FUNG</name>
<evidence type="ECO:0000256" key="4">
    <source>
        <dbReference type="SAM" id="MobiDB-lite"/>
    </source>
</evidence>
<gene>
    <name evidence="5" type="ORF">BDK51DRAFT_37998</name>
</gene>
<accession>A0A4P9WF93</accession>
<evidence type="ECO:0000256" key="3">
    <source>
        <dbReference type="PROSITE-ProRule" id="PRU00023"/>
    </source>
</evidence>
<dbReference type="PANTHER" id="PTHR24171:SF9">
    <property type="entry name" value="ANKYRIN REPEAT DOMAIN-CONTAINING PROTEIN 39"/>
    <property type="match status" value="1"/>
</dbReference>
<evidence type="ECO:0000256" key="1">
    <source>
        <dbReference type="ARBA" id="ARBA00022737"/>
    </source>
</evidence>
<keyword evidence="1" id="KW-0677">Repeat</keyword>
<dbReference type="PANTHER" id="PTHR24171">
    <property type="entry name" value="ANKYRIN REPEAT DOMAIN-CONTAINING PROTEIN 39-RELATED"/>
    <property type="match status" value="1"/>
</dbReference>
<dbReference type="InterPro" id="IPR036770">
    <property type="entry name" value="Ankyrin_rpt-contain_sf"/>
</dbReference>
<dbReference type="AlphaFoldDB" id="A0A4P9WF93"/>
<dbReference type="SUPFAM" id="SSF48403">
    <property type="entry name" value="Ankyrin repeat"/>
    <property type="match status" value="1"/>
</dbReference>
<dbReference type="SMART" id="SM00248">
    <property type="entry name" value="ANK"/>
    <property type="match status" value="5"/>
</dbReference>
<dbReference type="OrthoDB" id="4062651at2759"/>
<feature type="region of interest" description="Disordered" evidence="4">
    <location>
        <begin position="772"/>
        <end position="792"/>
    </location>
</feature>
<sequence>MPLYLLLQRNFGSAALRRQELKVRDRQLSASPVSAESVGVDPDNISAKVDGRLLPLDPLPPLVTLLSLDSDETAVRVVERSCLTREVHRLVDIVVEDDKAYRLLRPQIYTDASIPVSTSSISTSQTLTSFSHPKRALHAINSKTIHLLHSPHAKLIVLPLHSSRHASADPMRRLGPATLPHLHILTLLSMARIGPHSIVMDPCCGTGGILTAAIDVGQCGFAIGGDVRDVYFAGRGAAPVDFCVADVGGGAWWGRSVDAIVSDLPYDNRTSIHASKSDISASPSRAILTSILHLASLSLTPGGRLSFWFRDFKPSNTEDDLLQRWILSEGQRLGLVYESSVSDDVTPFSRCLWTFAAPQSDSSSSPPKTLASHLPQASLRSPTAYLHDPSGPGSPFEHARRNRVPQLRALAETPTGARALRSLRDAKGKSPLHHAAGYGSVDAVGALLAAGLDPNDRSSRGESPLMFAARRGSVAAVRALVEAGAELDARDDSGRSVIEAACGFGHGEVVRILLDAAVGEVAGLIGPFEDGAASCLEEGRRNSDFFNLIRTCRKEGLRALLMLFYAHQACRYGHLETVQILLFHPKTHDSRTEANLWWTPHLLAPAFRAACRWGHAEIATLLLALTSPPPVSFTTKADAGTGETALHAAAFHGRDSICALLVAHLETRPLIDARDALGRRPLDVAGSDSVQNVLRGGYDDLRTSTGSELAPSGHLRIPSSQRRAALLRTRYLGSPLFGNQAPKCFSKRSHHPPPSSSDELLMRQSTHWTAIQAPEPDSPFPFQTSTTPGRVTRRPAAGTLLRYSGFLGVSSVLGSHHYATASLNSANDGENRPHGSHLPALRQSVDRRLQPPLKLRRCRSVSSDPGCLTDYVLAPTSLLHALVFAHLSARVAVKRLEMDSPSFSTTTPPVRSRLRGVAVDGPPCSAPVRRRLLERSLDRVRLARAQVVYVRSLSSDSPSTLGHTVVRHRTDHRASHILRLL</sequence>
<protein>
    <submittedName>
        <fullName evidence="5">Uncharacterized protein</fullName>
    </submittedName>
</protein>
<feature type="region of interest" description="Disordered" evidence="4">
    <location>
        <begin position="824"/>
        <end position="846"/>
    </location>
</feature>
<organism evidence="5 6">
    <name type="scientific">Blyttiomyces helicus</name>
    <dbReference type="NCBI Taxonomy" id="388810"/>
    <lineage>
        <taxon>Eukaryota</taxon>
        <taxon>Fungi</taxon>
        <taxon>Fungi incertae sedis</taxon>
        <taxon>Chytridiomycota</taxon>
        <taxon>Chytridiomycota incertae sedis</taxon>
        <taxon>Chytridiomycetes</taxon>
        <taxon>Chytridiomycetes incertae sedis</taxon>
        <taxon>Blyttiomyces</taxon>
    </lineage>
</organism>
<evidence type="ECO:0000256" key="2">
    <source>
        <dbReference type="ARBA" id="ARBA00023043"/>
    </source>
</evidence>
<evidence type="ECO:0000313" key="6">
    <source>
        <dbReference type="Proteomes" id="UP000269721"/>
    </source>
</evidence>
<keyword evidence="6" id="KW-1185">Reference proteome</keyword>
<feature type="repeat" description="ANK" evidence="3">
    <location>
        <begin position="427"/>
        <end position="459"/>
    </location>
</feature>
<dbReference type="Proteomes" id="UP000269721">
    <property type="component" value="Unassembled WGS sequence"/>
</dbReference>
<proteinExistence type="predicted"/>
<evidence type="ECO:0000313" key="5">
    <source>
        <dbReference type="EMBL" id="RKO91401.1"/>
    </source>
</evidence>
<reference evidence="6" key="1">
    <citation type="journal article" date="2018" name="Nat. Microbiol.">
        <title>Leveraging single-cell genomics to expand the fungal tree of life.</title>
        <authorList>
            <person name="Ahrendt S.R."/>
            <person name="Quandt C.A."/>
            <person name="Ciobanu D."/>
            <person name="Clum A."/>
            <person name="Salamov A."/>
            <person name="Andreopoulos B."/>
            <person name="Cheng J.F."/>
            <person name="Woyke T."/>
            <person name="Pelin A."/>
            <person name="Henrissat B."/>
            <person name="Reynolds N.K."/>
            <person name="Benny G.L."/>
            <person name="Smith M.E."/>
            <person name="James T.Y."/>
            <person name="Grigoriev I.V."/>
        </authorList>
    </citation>
    <scope>NUCLEOTIDE SEQUENCE [LARGE SCALE GENOMIC DNA]</scope>
</reference>
<dbReference type="PROSITE" id="PS50297">
    <property type="entry name" value="ANK_REP_REGION"/>
    <property type="match status" value="2"/>
</dbReference>
<feature type="repeat" description="ANK" evidence="3">
    <location>
        <begin position="460"/>
        <end position="492"/>
    </location>
</feature>